<dbReference type="PIRSF" id="PIRSF033239">
    <property type="entry name" value="ExoD"/>
    <property type="match status" value="1"/>
</dbReference>
<dbReference type="PANTHER" id="PTHR41795">
    <property type="entry name" value="EXOPOLYSACCHARIDE SYNTHESIS PROTEIN"/>
    <property type="match status" value="1"/>
</dbReference>
<reference evidence="3 5" key="2">
    <citation type="submission" date="2018-06" db="EMBL/GenBank/DDBJ databases">
        <authorList>
            <consortium name="Pathogen Informatics"/>
            <person name="Doyle S."/>
        </authorList>
    </citation>
    <scope>NUCLEOTIDE SEQUENCE [LARGE SCALE GENOMIC DNA]</scope>
    <source>
        <strain evidence="3 5">NCTC12388</strain>
    </source>
</reference>
<accession>A0A378JE05</accession>
<dbReference type="Pfam" id="PF06055">
    <property type="entry name" value="ExoD"/>
    <property type="match status" value="1"/>
</dbReference>
<dbReference type="STRING" id="45066.Lgra_3170"/>
<feature type="transmembrane region" description="Helical" evidence="1">
    <location>
        <begin position="72"/>
        <end position="91"/>
    </location>
</feature>
<dbReference type="RefSeq" id="WP_238584472.1">
    <property type="nucleotide sequence ID" value="NZ_CAAAHW010000005.1"/>
</dbReference>
<evidence type="ECO:0000313" key="2">
    <source>
        <dbReference type="EMBL" id="KTD06393.1"/>
    </source>
</evidence>
<dbReference type="InterPro" id="IPR010331">
    <property type="entry name" value="ExoD"/>
</dbReference>
<name>A0A378JE05_9GAMM</name>
<evidence type="ECO:0000313" key="5">
    <source>
        <dbReference type="Proteomes" id="UP000254476"/>
    </source>
</evidence>
<feature type="transmembrane region" description="Helical" evidence="1">
    <location>
        <begin position="140"/>
        <end position="173"/>
    </location>
</feature>
<organism evidence="3 5">
    <name type="scientific">Legionella gratiana</name>
    <dbReference type="NCBI Taxonomy" id="45066"/>
    <lineage>
        <taxon>Bacteria</taxon>
        <taxon>Pseudomonadati</taxon>
        <taxon>Pseudomonadota</taxon>
        <taxon>Gammaproteobacteria</taxon>
        <taxon>Legionellales</taxon>
        <taxon>Legionellaceae</taxon>
        <taxon>Legionella</taxon>
    </lineage>
</organism>
<dbReference type="PANTHER" id="PTHR41795:SF1">
    <property type="entry name" value="EXOPOLYSACCHARIDE SYNTHESIS PROTEIN"/>
    <property type="match status" value="1"/>
</dbReference>
<sequence length="213" mass="24689">MHKIASKRLNKLEFLMKISTRLKKLVSEEKSKKITLNHLLNKLQQKDNLFLIILLALLAITPISFIPGMTALFGLSIVFITGQILIGRNKIWLPTKIKNKQIPHNISEGILKIMPYVKFIEKYIKKRAVFFSSRSIKYFFISFIFILSILLIIPIPYLNFITSFAIILISIGLIEKDGFLLITAVFFIIIYIFILFYILNTSINVIYNFIQSI</sequence>
<dbReference type="AlphaFoldDB" id="A0A378JE05"/>
<feature type="transmembrane region" description="Helical" evidence="1">
    <location>
        <begin position="179"/>
        <end position="199"/>
    </location>
</feature>
<evidence type="ECO:0000313" key="4">
    <source>
        <dbReference type="Proteomes" id="UP000054691"/>
    </source>
</evidence>
<keyword evidence="1" id="KW-0472">Membrane</keyword>
<dbReference type="EMBL" id="UGOB01000001">
    <property type="protein sequence ID" value="STX45211.1"/>
    <property type="molecule type" value="Genomic_DNA"/>
</dbReference>
<gene>
    <name evidence="2" type="ORF">Lgra_3170</name>
    <name evidence="3" type="ORF">NCTC12388_01940</name>
</gene>
<evidence type="ECO:0000256" key="1">
    <source>
        <dbReference type="SAM" id="Phobius"/>
    </source>
</evidence>
<dbReference type="Proteomes" id="UP000054691">
    <property type="component" value="Unassembled WGS sequence"/>
</dbReference>
<keyword evidence="1" id="KW-0812">Transmembrane</keyword>
<dbReference type="EMBL" id="LNYE01000029">
    <property type="protein sequence ID" value="KTD06393.1"/>
    <property type="molecule type" value="Genomic_DNA"/>
</dbReference>
<dbReference type="Proteomes" id="UP000254476">
    <property type="component" value="Unassembled WGS sequence"/>
</dbReference>
<keyword evidence="4" id="KW-1185">Reference proteome</keyword>
<feature type="transmembrane region" description="Helical" evidence="1">
    <location>
        <begin position="49"/>
        <end position="66"/>
    </location>
</feature>
<protein>
    <submittedName>
        <fullName evidence="3">ABC transporter permease</fullName>
    </submittedName>
    <submittedName>
        <fullName evidence="2">Proton transporter</fullName>
    </submittedName>
</protein>
<proteinExistence type="predicted"/>
<reference evidence="2 4" key="1">
    <citation type="submission" date="2015-11" db="EMBL/GenBank/DDBJ databases">
        <title>Genomic analysis of 38 Legionella species identifies large and diverse effector repertoires.</title>
        <authorList>
            <person name="Burstein D."/>
            <person name="Amaro F."/>
            <person name="Zusman T."/>
            <person name="Lifshitz Z."/>
            <person name="Cohen O."/>
            <person name="Gilbert J.A."/>
            <person name="Pupko T."/>
            <person name="Shuman H.A."/>
            <person name="Segal G."/>
        </authorList>
    </citation>
    <scope>NUCLEOTIDE SEQUENCE [LARGE SCALE GENOMIC DNA]</scope>
    <source>
        <strain evidence="2 4">Lyon 8420412</strain>
    </source>
</reference>
<keyword evidence="1" id="KW-1133">Transmembrane helix</keyword>
<evidence type="ECO:0000313" key="3">
    <source>
        <dbReference type="EMBL" id="STX45211.1"/>
    </source>
</evidence>